<evidence type="ECO:0000313" key="2">
    <source>
        <dbReference type="EMBL" id="AWL99200.1"/>
    </source>
</evidence>
<feature type="domain" description="HTH luxR-type" evidence="1">
    <location>
        <begin position="362"/>
        <end position="419"/>
    </location>
</feature>
<dbReference type="SMART" id="SM00421">
    <property type="entry name" value="HTH_LUXR"/>
    <property type="match status" value="1"/>
</dbReference>
<dbReference type="SUPFAM" id="SSF46894">
    <property type="entry name" value="C-terminal effector domain of the bipartite response regulators"/>
    <property type="match status" value="1"/>
</dbReference>
<sequence length="433" mass="46396">MSPSSHSFRAPVPVDSVKRNAFEVVTSMQPCRTSLGFQHSTSHVFLATMIRQPLGRGGGFGGDHLESLESELVDRIYESSFVPELWPEVLKNTSKISESAGASLFVTNPQVTAWTASKNSRDITGRFVADGWYWQGKLMSLVHKSRHAGFLRDVDLCSQDELEAEPIYRDNWRKMGLGWGAATAFSLPTGEALSIVLSRTVAQGPADAAVIRKLDTLRPHLARASVLAARLHLERAQAASQTLAALGLAALVLDEAGCVLTANALIESMGHLVHWRAGDRVALKDRSADVMLGEAIARVKLGDHTGVQSFPVRDPVDDSPMVGHVVPIRFSARDIFARSTAVFIMMPVAAPNAPPVELVMSLFDLTPAEARVARGLAAGRTVDDLAGDNGVSSNTVRVQVRAVLEKTGCQRQTDVVALLGGISAVRGGDPQAG</sequence>
<dbReference type="KEGG" id="brq:CIT40_03660"/>
<dbReference type="GO" id="GO:0003677">
    <property type="term" value="F:DNA binding"/>
    <property type="evidence" value="ECO:0007669"/>
    <property type="project" value="InterPro"/>
</dbReference>
<dbReference type="Proteomes" id="UP000215884">
    <property type="component" value="Chromosome"/>
</dbReference>
<reference evidence="2 3" key="2">
    <citation type="journal article" date="2019" name="Int. J. Syst. Evol. Microbiol.">
        <title>Description and complete genome sequence of Bradyrhizobium amphicarpaeae sp. nov., harbouring photosystem and nitrogen-fixation genes.</title>
        <authorList>
            <person name="Bromfield E.S.P."/>
            <person name="Cloutier S."/>
            <person name="Nguyen H.D.T."/>
        </authorList>
    </citation>
    <scope>NUCLEOTIDE SEQUENCE [LARGE SCALE GENOMIC DNA]</scope>
    <source>
        <strain evidence="2 3">39S1MB</strain>
    </source>
</reference>
<dbReference type="InterPro" id="IPR000792">
    <property type="entry name" value="Tscrpt_reg_LuxR_C"/>
</dbReference>
<proteinExistence type="predicted"/>
<gene>
    <name evidence="2" type="ORF">CIT40_03660</name>
</gene>
<organism evidence="2 3">
    <name type="scientific">Bradyrhizobium amphicarpaeae</name>
    <dbReference type="NCBI Taxonomy" id="1404768"/>
    <lineage>
        <taxon>Bacteria</taxon>
        <taxon>Pseudomonadati</taxon>
        <taxon>Pseudomonadota</taxon>
        <taxon>Alphaproteobacteria</taxon>
        <taxon>Hyphomicrobiales</taxon>
        <taxon>Nitrobacteraceae</taxon>
        <taxon>Bradyrhizobium</taxon>
    </lineage>
</organism>
<reference evidence="2 3" key="1">
    <citation type="journal article" date="2017" name="Syst. Appl. Microbiol.">
        <title>Soybeans inoculated with root zone soils of Canadian native legumes harbour diverse and novel Bradyrhizobium spp. that possess agricultural potential.</title>
        <authorList>
            <person name="Bromfield E.S.P."/>
            <person name="Cloutier S."/>
            <person name="Tambong J.T."/>
            <person name="Tran Thi T.V."/>
        </authorList>
    </citation>
    <scope>NUCLEOTIDE SEQUENCE [LARGE SCALE GENOMIC DNA]</scope>
    <source>
        <strain evidence="2 3">39S1MB</strain>
    </source>
</reference>
<name>A0A2U8PNL9_9BRAD</name>
<accession>A0A2U8PNL9</accession>
<dbReference type="GO" id="GO:0006355">
    <property type="term" value="P:regulation of DNA-templated transcription"/>
    <property type="evidence" value="ECO:0007669"/>
    <property type="project" value="InterPro"/>
</dbReference>
<evidence type="ECO:0000259" key="1">
    <source>
        <dbReference type="SMART" id="SM00421"/>
    </source>
</evidence>
<dbReference type="InterPro" id="IPR036388">
    <property type="entry name" value="WH-like_DNA-bd_sf"/>
</dbReference>
<protein>
    <submittedName>
        <fullName evidence="2">Helix-turn-helix transcriptional regulator</fullName>
    </submittedName>
</protein>
<dbReference type="InterPro" id="IPR016032">
    <property type="entry name" value="Sig_transdc_resp-reg_C-effctor"/>
</dbReference>
<evidence type="ECO:0000313" key="3">
    <source>
        <dbReference type="Proteomes" id="UP000215884"/>
    </source>
</evidence>
<dbReference type="EMBL" id="CP029426">
    <property type="protein sequence ID" value="AWL99200.1"/>
    <property type="molecule type" value="Genomic_DNA"/>
</dbReference>
<keyword evidence="3" id="KW-1185">Reference proteome</keyword>
<dbReference type="AlphaFoldDB" id="A0A2U8PNL9"/>
<dbReference type="Gene3D" id="1.10.10.10">
    <property type="entry name" value="Winged helix-like DNA-binding domain superfamily/Winged helix DNA-binding domain"/>
    <property type="match status" value="1"/>
</dbReference>